<keyword evidence="3" id="KW-1185">Reference proteome</keyword>
<reference evidence="2 3" key="1">
    <citation type="journal article" date="2020" name="Cell">
        <title>Large-Scale Comparative Analyses of Tick Genomes Elucidate Their Genetic Diversity and Vector Capacities.</title>
        <authorList>
            <consortium name="Tick Genome and Microbiome Consortium (TIGMIC)"/>
            <person name="Jia N."/>
            <person name="Wang J."/>
            <person name="Shi W."/>
            <person name="Du L."/>
            <person name="Sun Y."/>
            <person name="Zhan W."/>
            <person name="Jiang J.F."/>
            <person name="Wang Q."/>
            <person name="Zhang B."/>
            <person name="Ji P."/>
            <person name="Bell-Sakyi L."/>
            <person name="Cui X.M."/>
            <person name="Yuan T.T."/>
            <person name="Jiang B.G."/>
            <person name="Yang W.F."/>
            <person name="Lam T.T."/>
            <person name="Chang Q.C."/>
            <person name="Ding S.J."/>
            <person name="Wang X.J."/>
            <person name="Zhu J.G."/>
            <person name="Ruan X.D."/>
            <person name="Zhao L."/>
            <person name="Wei J.T."/>
            <person name="Ye R.Z."/>
            <person name="Que T.C."/>
            <person name="Du C.H."/>
            <person name="Zhou Y.H."/>
            <person name="Cheng J.X."/>
            <person name="Dai P.F."/>
            <person name="Guo W.B."/>
            <person name="Han X.H."/>
            <person name="Huang E.J."/>
            <person name="Li L.F."/>
            <person name="Wei W."/>
            <person name="Gao Y.C."/>
            <person name="Liu J.Z."/>
            <person name="Shao H.Z."/>
            <person name="Wang X."/>
            <person name="Wang C.C."/>
            <person name="Yang T.C."/>
            <person name="Huo Q.B."/>
            <person name="Li W."/>
            <person name="Chen H.Y."/>
            <person name="Chen S.E."/>
            <person name="Zhou L.G."/>
            <person name="Ni X.B."/>
            <person name="Tian J.H."/>
            <person name="Sheng Y."/>
            <person name="Liu T."/>
            <person name="Pan Y.S."/>
            <person name="Xia L.Y."/>
            <person name="Li J."/>
            <person name="Zhao F."/>
            <person name="Cao W.C."/>
        </authorList>
    </citation>
    <scope>NUCLEOTIDE SEQUENCE [LARGE SCALE GENOMIC DNA]</scope>
    <source>
        <strain evidence="2">HaeL-2018</strain>
    </source>
</reference>
<name>A0A9J6HC87_HAELO</name>
<feature type="compositionally biased region" description="Basic and acidic residues" evidence="1">
    <location>
        <begin position="173"/>
        <end position="186"/>
    </location>
</feature>
<feature type="region of interest" description="Disordered" evidence="1">
    <location>
        <begin position="173"/>
        <end position="198"/>
    </location>
</feature>
<feature type="region of interest" description="Disordered" evidence="1">
    <location>
        <begin position="21"/>
        <end position="49"/>
    </location>
</feature>
<sequence>MIGPAIRLQITQISSSNVKLLKKTTPPSPSRYQKLSLPRRRKAPKERTGTALVSALHGDQHDVITDGHAVAIDAMPSPGSLGLPEGQNCSSHEASSTAPVADETGLQGSASGMKAGVSDPESANKLLADLTRKCSKLQDLHTQANSTIQGLRKKVKKLEGNIETFGKNMKFLNEDQIRPLSRDSNKRSPRTVKQAPQN</sequence>
<dbReference type="VEuPathDB" id="VectorBase:HLOH_065068"/>
<protein>
    <submittedName>
        <fullName evidence="2">Uncharacterized protein</fullName>
    </submittedName>
</protein>
<evidence type="ECO:0000313" key="2">
    <source>
        <dbReference type="EMBL" id="KAH9384480.1"/>
    </source>
</evidence>
<evidence type="ECO:0000313" key="3">
    <source>
        <dbReference type="Proteomes" id="UP000821853"/>
    </source>
</evidence>
<evidence type="ECO:0000256" key="1">
    <source>
        <dbReference type="SAM" id="MobiDB-lite"/>
    </source>
</evidence>
<gene>
    <name evidence="2" type="ORF">HPB48_026488</name>
</gene>
<dbReference type="OrthoDB" id="6503477at2759"/>
<proteinExistence type="predicted"/>
<accession>A0A9J6HC87</accession>
<organism evidence="2 3">
    <name type="scientific">Haemaphysalis longicornis</name>
    <name type="common">Bush tick</name>
    <dbReference type="NCBI Taxonomy" id="44386"/>
    <lineage>
        <taxon>Eukaryota</taxon>
        <taxon>Metazoa</taxon>
        <taxon>Ecdysozoa</taxon>
        <taxon>Arthropoda</taxon>
        <taxon>Chelicerata</taxon>
        <taxon>Arachnida</taxon>
        <taxon>Acari</taxon>
        <taxon>Parasitiformes</taxon>
        <taxon>Ixodida</taxon>
        <taxon>Ixodoidea</taxon>
        <taxon>Ixodidae</taxon>
        <taxon>Haemaphysalinae</taxon>
        <taxon>Haemaphysalis</taxon>
    </lineage>
</organism>
<comment type="caution">
    <text evidence="2">The sequence shown here is derived from an EMBL/GenBank/DDBJ whole genome shotgun (WGS) entry which is preliminary data.</text>
</comment>
<dbReference type="Proteomes" id="UP000821853">
    <property type="component" value="Unassembled WGS sequence"/>
</dbReference>
<dbReference type="AlphaFoldDB" id="A0A9J6HC87"/>
<dbReference type="EMBL" id="JABSTR010002488">
    <property type="protein sequence ID" value="KAH9384480.1"/>
    <property type="molecule type" value="Genomic_DNA"/>
</dbReference>